<dbReference type="Proteomes" id="UP001152795">
    <property type="component" value="Unassembled WGS sequence"/>
</dbReference>
<accession>A0A7D9D7F6</accession>
<gene>
    <name evidence="1" type="ORF">PACLA_8A030348</name>
</gene>
<comment type="caution">
    <text evidence="1">The sequence shown here is derived from an EMBL/GenBank/DDBJ whole genome shotgun (WGS) entry which is preliminary data.</text>
</comment>
<protein>
    <submittedName>
        <fullName evidence="1">Uncharacterized protein</fullName>
    </submittedName>
</protein>
<name>A0A7D9D7F6_PARCT</name>
<evidence type="ECO:0000313" key="2">
    <source>
        <dbReference type="Proteomes" id="UP001152795"/>
    </source>
</evidence>
<dbReference type="OrthoDB" id="5987344at2759"/>
<evidence type="ECO:0000313" key="1">
    <source>
        <dbReference type="EMBL" id="CAB3978282.1"/>
    </source>
</evidence>
<organism evidence="1 2">
    <name type="scientific">Paramuricea clavata</name>
    <name type="common">Red gorgonian</name>
    <name type="synonym">Violescent sea-whip</name>
    <dbReference type="NCBI Taxonomy" id="317549"/>
    <lineage>
        <taxon>Eukaryota</taxon>
        <taxon>Metazoa</taxon>
        <taxon>Cnidaria</taxon>
        <taxon>Anthozoa</taxon>
        <taxon>Octocorallia</taxon>
        <taxon>Malacalcyonacea</taxon>
        <taxon>Plexauridae</taxon>
        <taxon>Paramuricea</taxon>
    </lineage>
</organism>
<keyword evidence="2" id="KW-1185">Reference proteome</keyword>
<dbReference type="AlphaFoldDB" id="A0A7D9D7F6"/>
<dbReference type="EMBL" id="CACRXK020000101">
    <property type="protein sequence ID" value="CAB3978282.1"/>
    <property type="molecule type" value="Genomic_DNA"/>
</dbReference>
<sequence length="156" mass="18822">MAASINLHRIVYLFILLMRRRRRRMRAACRTIWSRTWIQRHQRRGIFVNLLRELEEDPEIFRQYHRFDINSFRKILRMVEPYIKKKDTVMRVSISPGERLSVTLRFLATGESFRSLSFQYRIGERTVSNIISETCQALYEAMKQQYLKVGGHNHCI</sequence>
<proteinExistence type="predicted"/>
<reference evidence="1" key="1">
    <citation type="submission" date="2020-04" db="EMBL/GenBank/DDBJ databases">
        <authorList>
            <person name="Alioto T."/>
            <person name="Alioto T."/>
            <person name="Gomez Garrido J."/>
        </authorList>
    </citation>
    <scope>NUCLEOTIDE SEQUENCE</scope>
    <source>
        <strain evidence="1">A484AB</strain>
    </source>
</reference>